<keyword evidence="3" id="KW-0479">Metal-binding</keyword>
<dbReference type="Gene3D" id="3.50.30.30">
    <property type="match status" value="1"/>
</dbReference>
<keyword evidence="6 10" id="KW-1133">Transmembrane helix</keyword>
<evidence type="ECO:0000256" key="7">
    <source>
        <dbReference type="ARBA" id="ARBA00023136"/>
    </source>
</evidence>
<dbReference type="AlphaFoldDB" id="A0AAV2MLW6"/>
<dbReference type="CDD" id="cd02122">
    <property type="entry name" value="PA_GRAIL_like"/>
    <property type="match status" value="1"/>
</dbReference>
<feature type="transmembrane region" description="Helical" evidence="10">
    <location>
        <begin position="210"/>
        <end position="233"/>
    </location>
</feature>
<keyword evidence="13" id="KW-1185">Reference proteome</keyword>
<evidence type="ECO:0000313" key="13">
    <source>
        <dbReference type="Proteomes" id="UP001497482"/>
    </source>
</evidence>
<evidence type="ECO:0000256" key="8">
    <source>
        <dbReference type="PROSITE-ProRule" id="PRU00175"/>
    </source>
</evidence>
<evidence type="ECO:0000256" key="6">
    <source>
        <dbReference type="ARBA" id="ARBA00022989"/>
    </source>
</evidence>
<evidence type="ECO:0000256" key="4">
    <source>
        <dbReference type="ARBA" id="ARBA00022771"/>
    </source>
</evidence>
<sequence length="415" mass="45594">MSFVLASPSNRRQGHEKTRTEVMDQSWTWTQVLVLVALRSVWAGHRSLLPDDHVVATVNATATDPKGNVIHMSSSEDALFGLHSPKTETRGLLLSPSPHHGGVDLQGCDPQTRFSPPRSVQWVALLQRGNCTFREKIQRAASYKASAVLIYNNSSNETVRMGHEGTGPVVAVMIPELFGRELLSYLERNLSVRVLVLVGPRSQNTPRSSLVFVSVSFIVLMGVSSAWLLFYCAQRLRGATRGRSQRGFGDAAKKAIRKLTTRTVRRGDKETDPDFSHCAVCIESYQLNDVVRILPCKHVFHKGCVDPWLNEHCTCPMCKLNILKALGIVSSIPCVESVSLDGSLYSPASRSQRTQLSDSLPPSIILEPSPSHPEATPTDITITVTSGVQLFSPVAPPRGLAEVELPESDFYDDKS</sequence>
<reference evidence="12 13" key="1">
    <citation type="submission" date="2024-04" db="EMBL/GenBank/DDBJ databases">
        <authorList>
            <person name="Waldvogel A.-M."/>
            <person name="Schoenle A."/>
        </authorList>
    </citation>
    <scope>NUCLEOTIDE SEQUENCE [LARGE SCALE GENOMIC DNA]</scope>
</reference>
<feature type="domain" description="RING-type" evidence="11">
    <location>
        <begin position="278"/>
        <end position="319"/>
    </location>
</feature>
<comment type="subcellular location">
    <subcellularLocation>
        <location evidence="1">Membrane</location>
        <topology evidence="1">Single-pass membrane protein</topology>
    </subcellularLocation>
</comment>
<dbReference type="Pfam" id="PF02225">
    <property type="entry name" value="PA"/>
    <property type="match status" value="1"/>
</dbReference>
<evidence type="ECO:0000256" key="2">
    <source>
        <dbReference type="ARBA" id="ARBA00022692"/>
    </source>
</evidence>
<feature type="region of interest" description="Disordered" evidence="9">
    <location>
        <begin position="1"/>
        <end position="20"/>
    </location>
</feature>
<keyword evidence="7 10" id="KW-0472">Membrane</keyword>
<dbReference type="Pfam" id="PF13639">
    <property type="entry name" value="zf-RING_2"/>
    <property type="match status" value="1"/>
</dbReference>
<dbReference type="PANTHER" id="PTHR46539">
    <property type="entry name" value="E3 UBIQUITIN-PROTEIN LIGASE ATL42"/>
    <property type="match status" value="1"/>
</dbReference>
<dbReference type="EMBL" id="OZ035830">
    <property type="protein sequence ID" value="CAL1614310.1"/>
    <property type="molecule type" value="Genomic_DNA"/>
</dbReference>
<evidence type="ECO:0000256" key="3">
    <source>
        <dbReference type="ARBA" id="ARBA00022723"/>
    </source>
</evidence>
<evidence type="ECO:0000313" key="12">
    <source>
        <dbReference type="EMBL" id="CAL1614310.1"/>
    </source>
</evidence>
<name>A0AAV2MLW6_KNICA</name>
<evidence type="ECO:0000259" key="11">
    <source>
        <dbReference type="PROSITE" id="PS50089"/>
    </source>
</evidence>
<dbReference type="SUPFAM" id="SSF52025">
    <property type="entry name" value="PA domain"/>
    <property type="match status" value="1"/>
</dbReference>
<dbReference type="SMART" id="SM00184">
    <property type="entry name" value="RING"/>
    <property type="match status" value="1"/>
</dbReference>
<dbReference type="InterPro" id="IPR001841">
    <property type="entry name" value="Znf_RING"/>
</dbReference>
<dbReference type="Proteomes" id="UP001497482">
    <property type="component" value="Chromosome 8"/>
</dbReference>
<evidence type="ECO:0000256" key="1">
    <source>
        <dbReference type="ARBA" id="ARBA00004167"/>
    </source>
</evidence>
<dbReference type="FunFam" id="3.30.40.10:FF:000009">
    <property type="entry name" value="E3 ubiquitin-protein ligase RNF130"/>
    <property type="match status" value="1"/>
</dbReference>
<keyword evidence="4 8" id="KW-0863">Zinc-finger</keyword>
<evidence type="ECO:0000256" key="9">
    <source>
        <dbReference type="SAM" id="MobiDB-lite"/>
    </source>
</evidence>
<dbReference type="GO" id="GO:0008270">
    <property type="term" value="F:zinc ion binding"/>
    <property type="evidence" value="ECO:0007669"/>
    <property type="project" value="UniProtKB-KW"/>
</dbReference>
<organism evidence="12 13">
    <name type="scientific">Knipowitschia caucasica</name>
    <name type="common">Caucasian dwarf goby</name>
    <name type="synonym">Pomatoschistus caucasicus</name>
    <dbReference type="NCBI Taxonomy" id="637954"/>
    <lineage>
        <taxon>Eukaryota</taxon>
        <taxon>Metazoa</taxon>
        <taxon>Chordata</taxon>
        <taxon>Craniata</taxon>
        <taxon>Vertebrata</taxon>
        <taxon>Euteleostomi</taxon>
        <taxon>Actinopterygii</taxon>
        <taxon>Neopterygii</taxon>
        <taxon>Teleostei</taxon>
        <taxon>Neoteleostei</taxon>
        <taxon>Acanthomorphata</taxon>
        <taxon>Gobiaria</taxon>
        <taxon>Gobiiformes</taxon>
        <taxon>Gobioidei</taxon>
        <taxon>Gobiidae</taxon>
        <taxon>Gobiinae</taxon>
        <taxon>Knipowitschia</taxon>
    </lineage>
</organism>
<keyword evidence="2 10" id="KW-0812">Transmembrane</keyword>
<dbReference type="PROSITE" id="PS50089">
    <property type="entry name" value="ZF_RING_2"/>
    <property type="match status" value="1"/>
</dbReference>
<evidence type="ECO:0000256" key="10">
    <source>
        <dbReference type="SAM" id="Phobius"/>
    </source>
</evidence>
<dbReference type="PANTHER" id="PTHR46539:SF28">
    <property type="entry name" value="RING FINGER PROTEIN 130"/>
    <property type="match status" value="1"/>
</dbReference>
<dbReference type="InterPro" id="IPR003137">
    <property type="entry name" value="PA_domain"/>
</dbReference>
<protein>
    <recommendedName>
        <fullName evidence="11">RING-type domain-containing protein</fullName>
    </recommendedName>
</protein>
<dbReference type="SUPFAM" id="SSF57850">
    <property type="entry name" value="RING/U-box"/>
    <property type="match status" value="1"/>
</dbReference>
<keyword evidence="5" id="KW-0862">Zinc</keyword>
<accession>A0AAV2MLW6</accession>
<dbReference type="GO" id="GO:0016020">
    <property type="term" value="C:membrane"/>
    <property type="evidence" value="ECO:0007669"/>
    <property type="project" value="UniProtKB-SubCell"/>
</dbReference>
<gene>
    <name evidence="12" type="ORF">KC01_LOCUS40367</name>
</gene>
<dbReference type="InterPro" id="IPR013083">
    <property type="entry name" value="Znf_RING/FYVE/PHD"/>
</dbReference>
<proteinExistence type="predicted"/>
<dbReference type="Gene3D" id="3.30.40.10">
    <property type="entry name" value="Zinc/RING finger domain, C3HC4 (zinc finger)"/>
    <property type="match status" value="1"/>
</dbReference>
<evidence type="ECO:0000256" key="5">
    <source>
        <dbReference type="ARBA" id="ARBA00022833"/>
    </source>
</evidence>
<dbReference type="CDD" id="cd16803">
    <property type="entry name" value="RING-H2_RNF130"/>
    <property type="match status" value="1"/>
</dbReference>
<dbReference type="InterPro" id="IPR046450">
    <property type="entry name" value="PA_dom_sf"/>
</dbReference>